<dbReference type="GO" id="GO:0006109">
    <property type="term" value="P:regulation of carbohydrate metabolic process"/>
    <property type="evidence" value="ECO:0007669"/>
    <property type="project" value="InterPro"/>
</dbReference>
<proteinExistence type="predicted"/>
<dbReference type="SUPFAM" id="SSF53795">
    <property type="entry name" value="PEP carboxykinase-like"/>
    <property type="match status" value="1"/>
</dbReference>
<evidence type="ECO:0000313" key="3">
    <source>
        <dbReference type="Proteomes" id="UP000254260"/>
    </source>
</evidence>
<gene>
    <name evidence="2" type="ORF">NCTC10899_03120</name>
</gene>
<reference evidence="2 3" key="1">
    <citation type="submission" date="2018-06" db="EMBL/GenBank/DDBJ databases">
        <authorList>
            <consortium name="Pathogen Informatics"/>
            <person name="Doyle S."/>
        </authorList>
    </citation>
    <scope>NUCLEOTIDE SEQUENCE [LARGE SCALE GENOMIC DNA]</scope>
    <source>
        <strain evidence="2 3">NCTC10899</strain>
    </source>
</reference>
<keyword evidence="2" id="KW-0418">Kinase</keyword>
<dbReference type="Proteomes" id="UP000254260">
    <property type="component" value="Unassembled WGS sequence"/>
</dbReference>
<dbReference type="GO" id="GO:0005524">
    <property type="term" value="F:ATP binding"/>
    <property type="evidence" value="ECO:0007669"/>
    <property type="project" value="InterPro"/>
</dbReference>
<dbReference type="AlphaFoldDB" id="A0A379IVR1"/>
<dbReference type="InterPro" id="IPR027417">
    <property type="entry name" value="P-loop_NTPase"/>
</dbReference>
<dbReference type="GO" id="GO:0000155">
    <property type="term" value="F:phosphorelay sensor kinase activity"/>
    <property type="evidence" value="ECO:0007669"/>
    <property type="project" value="InterPro"/>
</dbReference>
<dbReference type="RefSeq" id="WP_115291663.1">
    <property type="nucleotide sequence ID" value="NZ_UGUU01000001.1"/>
</dbReference>
<dbReference type="EMBL" id="UGUU01000001">
    <property type="protein sequence ID" value="SUD40284.1"/>
    <property type="molecule type" value="Genomic_DNA"/>
</dbReference>
<keyword evidence="2" id="KW-0808">Transferase</keyword>
<organism evidence="2 3">
    <name type="scientific">Ectopseudomonas mendocina</name>
    <name type="common">Pseudomonas mendocina</name>
    <dbReference type="NCBI Taxonomy" id="300"/>
    <lineage>
        <taxon>Bacteria</taxon>
        <taxon>Pseudomonadati</taxon>
        <taxon>Pseudomonadota</taxon>
        <taxon>Gammaproteobacteria</taxon>
        <taxon>Pseudomonadales</taxon>
        <taxon>Pseudomonadaceae</taxon>
        <taxon>Ectopseudomonas</taxon>
    </lineage>
</organism>
<sequence length="327" mass="35930">MPNLYYYRTFGLNLAVNRPIHFLTETNAKKPDCLILLHGSTSLAKTPPQTKQTTSISCEWISDNGETVIRFHDPLNHGEVEFKLQSSGNQLDAWWTPEVDVHDVIRVCTSIMMGRILNALGKLALHANAVQVGGSCILLAAPSGTGKSSTTAALLKAGATLLSDDIVNIENINNQFIAAHGFAQLRLWPDTASELLPDVTSLESVYKRTALTGDKRYWDLAQQPDSFNPKDCPIQAIYLLGERSKDRISAQSLPANLAIGSLLHQLYLGQPAHPELWQSPFQALVKLVQQAPVFTLQLLEGLHNLQSAHDFLLSHLTSIPNDRVSGL</sequence>
<evidence type="ECO:0000259" key="1">
    <source>
        <dbReference type="Pfam" id="PF07475"/>
    </source>
</evidence>
<name>A0A379IVR1_ECTME</name>
<accession>A0A379IVR1</accession>
<dbReference type="InterPro" id="IPR011104">
    <property type="entry name" value="Hpr_kin/Pase_C"/>
</dbReference>
<protein>
    <submittedName>
        <fullName evidence="2">HPr kinase</fullName>
    </submittedName>
</protein>
<dbReference type="Gene3D" id="3.40.50.300">
    <property type="entry name" value="P-loop containing nucleotide triphosphate hydrolases"/>
    <property type="match status" value="1"/>
</dbReference>
<dbReference type="Pfam" id="PF07475">
    <property type="entry name" value="Hpr_kinase_C"/>
    <property type="match status" value="1"/>
</dbReference>
<feature type="domain" description="HPr kinase/phosphorylase C-terminal" evidence="1">
    <location>
        <begin position="124"/>
        <end position="178"/>
    </location>
</feature>
<evidence type="ECO:0000313" key="2">
    <source>
        <dbReference type="EMBL" id="SUD40284.1"/>
    </source>
</evidence>